<evidence type="ECO:0000256" key="3">
    <source>
        <dbReference type="ARBA" id="ARBA00022723"/>
    </source>
</evidence>
<dbReference type="CDD" id="cd00207">
    <property type="entry name" value="fer2"/>
    <property type="match status" value="1"/>
</dbReference>
<dbReference type="RefSeq" id="WP_039282662.1">
    <property type="nucleotide sequence ID" value="NZ_JTDI01000003.1"/>
</dbReference>
<feature type="domain" description="2Fe-2S ferredoxin-type" evidence="7">
    <location>
        <begin position="2"/>
        <end position="105"/>
    </location>
</feature>
<dbReference type="STRING" id="1348853.LK12_09490"/>
<reference evidence="8 9" key="1">
    <citation type="submission" date="2014-10" db="EMBL/GenBank/DDBJ databases">
        <title>Genome sequence of Novosphingobium malaysiense MUSC 273(T).</title>
        <authorList>
            <person name="Lee L.-H."/>
        </authorList>
    </citation>
    <scope>NUCLEOTIDE SEQUENCE [LARGE SCALE GENOMIC DNA]</scope>
    <source>
        <strain evidence="8 9">MUSC 273</strain>
    </source>
</reference>
<dbReference type="PANTHER" id="PTHR23426">
    <property type="entry name" value="FERREDOXIN/ADRENODOXIN"/>
    <property type="match status" value="1"/>
</dbReference>
<keyword evidence="5" id="KW-0411">Iron-sulfur</keyword>
<comment type="cofactor">
    <cofactor evidence="6">
        <name>[2Fe-2S] cluster</name>
        <dbReference type="ChEBI" id="CHEBI:190135"/>
    </cofactor>
</comment>
<evidence type="ECO:0000256" key="2">
    <source>
        <dbReference type="ARBA" id="ARBA00022714"/>
    </source>
</evidence>
<evidence type="ECO:0000256" key="4">
    <source>
        <dbReference type="ARBA" id="ARBA00023004"/>
    </source>
</evidence>
<gene>
    <name evidence="8" type="ORF">LK12_09490</name>
</gene>
<proteinExistence type="inferred from homology"/>
<dbReference type="InterPro" id="IPR001041">
    <property type="entry name" value="2Fe-2S_ferredoxin-type"/>
</dbReference>
<dbReference type="EMBL" id="JTDI01000003">
    <property type="protein sequence ID" value="KHK91135.1"/>
    <property type="molecule type" value="Genomic_DNA"/>
</dbReference>
<dbReference type="GO" id="GO:0046872">
    <property type="term" value="F:metal ion binding"/>
    <property type="evidence" value="ECO:0007669"/>
    <property type="project" value="UniProtKB-KW"/>
</dbReference>
<comment type="caution">
    <text evidence="8">The sequence shown here is derived from an EMBL/GenBank/DDBJ whole genome shotgun (WGS) entry which is preliminary data.</text>
</comment>
<keyword evidence="9" id="KW-1185">Reference proteome</keyword>
<evidence type="ECO:0000313" key="9">
    <source>
        <dbReference type="Proteomes" id="UP000031057"/>
    </source>
</evidence>
<protein>
    <recommendedName>
        <fullName evidence="7">2Fe-2S ferredoxin-type domain-containing protein</fullName>
    </recommendedName>
</protein>
<evidence type="ECO:0000256" key="5">
    <source>
        <dbReference type="ARBA" id="ARBA00023014"/>
    </source>
</evidence>
<dbReference type="AlphaFoldDB" id="A0A0B1ZJ82"/>
<dbReference type="InterPro" id="IPR001055">
    <property type="entry name" value="Adrenodoxin-like"/>
</dbReference>
<keyword evidence="2" id="KW-0001">2Fe-2S</keyword>
<dbReference type="Proteomes" id="UP000031057">
    <property type="component" value="Unassembled WGS sequence"/>
</dbReference>
<dbReference type="GO" id="GO:0009055">
    <property type="term" value="F:electron transfer activity"/>
    <property type="evidence" value="ECO:0007669"/>
    <property type="project" value="TreeGrafter"/>
</dbReference>
<accession>A0A0B1ZJ82</accession>
<dbReference type="InterPro" id="IPR012675">
    <property type="entry name" value="Beta-grasp_dom_sf"/>
</dbReference>
<keyword evidence="4" id="KW-0408">Iron</keyword>
<dbReference type="PANTHER" id="PTHR23426:SF65">
    <property type="entry name" value="FERREDOXIN-2, MITOCHONDRIAL"/>
    <property type="match status" value="1"/>
</dbReference>
<dbReference type="InterPro" id="IPR036010">
    <property type="entry name" value="2Fe-2S_ferredoxin-like_sf"/>
</dbReference>
<dbReference type="Pfam" id="PF00111">
    <property type="entry name" value="Fer2"/>
    <property type="match status" value="1"/>
</dbReference>
<evidence type="ECO:0000313" key="8">
    <source>
        <dbReference type="EMBL" id="KHK91135.1"/>
    </source>
</evidence>
<dbReference type="GO" id="GO:0140647">
    <property type="term" value="P:P450-containing electron transport chain"/>
    <property type="evidence" value="ECO:0007669"/>
    <property type="project" value="InterPro"/>
</dbReference>
<organism evidence="8 9">
    <name type="scientific">Novosphingobium malaysiense</name>
    <dbReference type="NCBI Taxonomy" id="1348853"/>
    <lineage>
        <taxon>Bacteria</taxon>
        <taxon>Pseudomonadati</taxon>
        <taxon>Pseudomonadota</taxon>
        <taxon>Alphaproteobacteria</taxon>
        <taxon>Sphingomonadales</taxon>
        <taxon>Sphingomonadaceae</taxon>
        <taxon>Novosphingobium</taxon>
    </lineage>
</organism>
<dbReference type="PROSITE" id="PS51085">
    <property type="entry name" value="2FE2S_FER_2"/>
    <property type="match status" value="1"/>
</dbReference>
<sequence>MVAIRFIAVDGSAQTIDATVGISLMENAVANGVEAIEAICGGNAYCGTCRVHVEPEWRKITGPITEIEEPMIEASGDTDPGVRLSCQIEVTEALEGLVVHTPESQS</sequence>
<name>A0A0B1ZJ82_9SPHN</name>
<dbReference type="GO" id="GO:0051537">
    <property type="term" value="F:2 iron, 2 sulfur cluster binding"/>
    <property type="evidence" value="ECO:0007669"/>
    <property type="project" value="UniProtKB-KW"/>
</dbReference>
<dbReference type="SUPFAM" id="SSF54292">
    <property type="entry name" value="2Fe-2S ferredoxin-like"/>
    <property type="match status" value="1"/>
</dbReference>
<evidence type="ECO:0000256" key="6">
    <source>
        <dbReference type="ARBA" id="ARBA00034078"/>
    </source>
</evidence>
<dbReference type="Gene3D" id="3.10.20.30">
    <property type="match status" value="1"/>
</dbReference>
<evidence type="ECO:0000259" key="7">
    <source>
        <dbReference type="PROSITE" id="PS51085"/>
    </source>
</evidence>
<keyword evidence="3" id="KW-0479">Metal-binding</keyword>
<evidence type="ECO:0000256" key="1">
    <source>
        <dbReference type="ARBA" id="ARBA00010914"/>
    </source>
</evidence>
<comment type="similarity">
    <text evidence="1">Belongs to the adrenodoxin/putidaredoxin family.</text>
</comment>